<dbReference type="EMBL" id="GEDC01005040">
    <property type="protein sequence ID" value="JAS32258.1"/>
    <property type="molecule type" value="Transcribed_RNA"/>
</dbReference>
<dbReference type="CDD" id="cd04301">
    <property type="entry name" value="NAT_SF"/>
    <property type="match status" value="1"/>
</dbReference>
<dbReference type="Pfam" id="PF00583">
    <property type="entry name" value="Acetyltransf_1"/>
    <property type="match status" value="1"/>
</dbReference>
<dbReference type="EC" id="2.3.1.4" evidence="6"/>
<organism evidence="8">
    <name type="scientific">Clastoptera arizonana</name>
    <name type="common">Arizona spittle bug</name>
    <dbReference type="NCBI Taxonomy" id="38151"/>
    <lineage>
        <taxon>Eukaryota</taxon>
        <taxon>Metazoa</taxon>
        <taxon>Ecdysozoa</taxon>
        <taxon>Arthropoda</taxon>
        <taxon>Hexapoda</taxon>
        <taxon>Insecta</taxon>
        <taxon>Pterygota</taxon>
        <taxon>Neoptera</taxon>
        <taxon>Paraneoptera</taxon>
        <taxon>Hemiptera</taxon>
        <taxon>Auchenorrhyncha</taxon>
        <taxon>Cercopoidea</taxon>
        <taxon>Clastopteridae</taxon>
        <taxon>Clastoptera</taxon>
    </lineage>
</organism>
<gene>
    <name evidence="8" type="ORF">g.33518</name>
</gene>
<dbReference type="Gene3D" id="3.40.630.30">
    <property type="match status" value="1"/>
</dbReference>
<dbReference type="SUPFAM" id="SSF55729">
    <property type="entry name" value="Acyl-CoA N-acyltransferases (Nat)"/>
    <property type="match status" value="1"/>
</dbReference>
<evidence type="ECO:0000256" key="1">
    <source>
        <dbReference type="ARBA" id="ARBA00004832"/>
    </source>
</evidence>
<accession>A0A1B6E2U9</accession>
<evidence type="ECO:0000256" key="6">
    <source>
        <dbReference type="RuleBase" id="RU365086"/>
    </source>
</evidence>
<dbReference type="GO" id="GO:0006048">
    <property type="term" value="P:UDP-N-acetylglucosamine biosynthetic process"/>
    <property type="evidence" value="ECO:0007669"/>
    <property type="project" value="UniProtKB-UniRule"/>
</dbReference>
<evidence type="ECO:0000256" key="2">
    <source>
        <dbReference type="ARBA" id="ARBA00006048"/>
    </source>
</evidence>
<dbReference type="PANTHER" id="PTHR13355">
    <property type="entry name" value="GLUCOSAMINE 6-PHOSPHATE N-ACETYLTRANSFERASE"/>
    <property type="match status" value="1"/>
</dbReference>
<comment type="pathway">
    <text evidence="1 6">Nucleotide-sugar biosynthesis; UDP-N-acetyl-alpha-D-glucosamine biosynthesis; N-acetyl-alpha-D-glucosamine 1-phosphate from alpha-D-glucosamine 6-phosphate (route I): step 1/2.</text>
</comment>
<evidence type="ECO:0000313" key="8">
    <source>
        <dbReference type="EMBL" id="JAS32258.1"/>
    </source>
</evidence>
<feature type="domain" description="N-acetyltransferase" evidence="7">
    <location>
        <begin position="45"/>
        <end position="193"/>
    </location>
</feature>
<dbReference type="InterPro" id="IPR039143">
    <property type="entry name" value="GNPNAT1-like"/>
</dbReference>
<protein>
    <recommendedName>
        <fullName evidence="6">Glucosamine 6-phosphate N-acetyltransferase</fullName>
        <ecNumber evidence="6">2.3.1.4</ecNumber>
    </recommendedName>
</protein>
<evidence type="ECO:0000259" key="7">
    <source>
        <dbReference type="PROSITE" id="PS51186"/>
    </source>
</evidence>
<evidence type="ECO:0000256" key="5">
    <source>
        <dbReference type="ARBA" id="ARBA00048964"/>
    </source>
</evidence>
<dbReference type="InterPro" id="IPR000182">
    <property type="entry name" value="GNAT_dom"/>
</dbReference>
<dbReference type="PROSITE" id="PS51186">
    <property type="entry name" value="GNAT"/>
    <property type="match status" value="1"/>
</dbReference>
<comment type="similarity">
    <text evidence="2 6">Belongs to the acetyltransferase family. GNA1 subfamily.</text>
</comment>
<dbReference type="AlphaFoldDB" id="A0A1B6E2U9"/>
<comment type="catalytic activity">
    <reaction evidence="5 6">
        <text>D-glucosamine 6-phosphate + acetyl-CoA = N-acetyl-D-glucosamine 6-phosphate + CoA + H(+)</text>
        <dbReference type="Rhea" id="RHEA:10292"/>
        <dbReference type="ChEBI" id="CHEBI:15378"/>
        <dbReference type="ChEBI" id="CHEBI:57287"/>
        <dbReference type="ChEBI" id="CHEBI:57288"/>
        <dbReference type="ChEBI" id="CHEBI:57513"/>
        <dbReference type="ChEBI" id="CHEBI:58725"/>
        <dbReference type="EC" id="2.3.1.4"/>
    </reaction>
</comment>
<dbReference type="InterPro" id="IPR016181">
    <property type="entry name" value="Acyl_CoA_acyltransferase"/>
</dbReference>
<sequence>MTPKEKILEESISLFDPDILKKIDFSKYQHKFNPPISLQQPGHNLIVRPLNSSDYNSGFLQILAELTQVGDVSKDQFMERFSSMFANPCTYYIAVIEDLSNGEVVGTGTLLLEKKFIRNCGVRGHIEDIVVSEKCRGKQLGKLIITTLLSLAEYFKCYKITLNCKDSNVKFYEGLGFTLEPGNGNYLQIRFKI</sequence>
<dbReference type="GO" id="GO:0004343">
    <property type="term" value="F:glucosamine 6-phosphate N-acetyltransferase activity"/>
    <property type="evidence" value="ECO:0007669"/>
    <property type="project" value="UniProtKB-UniRule"/>
</dbReference>
<keyword evidence="3 6" id="KW-0808">Transferase</keyword>
<dbReference type="FunFam" id="3.40.630.30:FF:000043">
    <property type="entry name" value="Glucosamine 6-phosphate N-acetyltransferase"/>
    <property type="match status" value="1"/>
</dbReference>
<evidence type="ECO:0000256" key="4">
    <source>
        <dbReference type="ARBA" id="ARBA00023315"/>
    </source>
</evidence>
<keyword evidence="4 6" id="KW-0012">Acyltransferase</keyword>
<reference evidence="8" key="1">
    <citation type="submission" date="2015-12" db="EMBL/GenBank/DDBJ databases">
        <title>De novo transcriptome assembly of four potential Pierce s Disease insect vectors from Arizona vineyards.</title>
        <authorList>
            <person name="Tassone E.E."/>
        </authorList>
    </citation>
    <scope>NUCLEOTIDE SEQUENCE</scope>
</reference>
<proteinExistence type="inferred from homology"/>
<dbReference type="PANTHER" id="PTHR13355:SF11">
    <property type="entry name" value="GLUCOSAMINE 6-PHOSPHATE N-ACETYLTRANSFERASE"/>
    <property type="match status" value="1"/>
</dbReference>
<name>A0A1B6E2U9_9HEMI</name>
<evidence type="ECO:0000256" key="3">
    <source>
        <dbReference type="ARBA" id="ARBA00022679"/>
    </source>
</evidence>
<dbReference type="UniPathway" id="UPA00113">
    <property type="reaction ID" value="UER00529"/>
</dbReference>